<proteinExistence type="predicted"/>
<accession>A0A813JHZ4</accession>
<feature type="non-terminal residue" evidence="1">
    <location>
        <position position="1"/>
    </location>
</feature>
<evidence type="ECO:0000313" key="2">
    <source>
        <dbReference type="Proteomes" id="UP000626109"/>
    </source>
</evidence>
<sequence>EMLEQLKPLQEEINEQRQQANLREHKFVAMCLMQEATEMFAALDEKIKLMSEAAEPLVSGKGEDLLLQEHLGQLLDSLRRHASSTSKEAATLFKELAAASGGDGKIAPQGLPAALRSLKPELPELAALLGTTPEDEKLLVDSFARLASEAGSVAEEMFLDRLKARYMCVAVVSVTEKLEFQDSATVRKLELHE</sequence>
<evidence type="ECO:0000313" key="1">
    <source>
        <dbReference type="EMBL" id="CAE8677492.1"/>
    </source>
</evidence>
<dbReference type="EMBL" id="CAJNNW010025502">
    <property type="protein sequence ID" value="CAE8677492.1"/>
    <property type="molecule type" value="Genomic_DNA"/>
</dbReference>
<gene>
    <name evidence="1" type="ORF">PGLA2088_LOCUS20342</name>
</gene>
<protein>
    <submittedName>
        <fullName evidence="1">Uncharacterized protein</fullName>
    </submittedName>
</protein>
<feature type="non-terminal residue" evidence="1">
    <location>
        <position position="193"/>
    </location>
</feature>
<dbReference type="Proteomes" id="UP000626109">
    <property type="component" value="Unassembled WGS sequence"/>
</dbReference>
<name>A0A813JHZ4_POLGL</name>
<dbReference type="AlphaFoldDB" id="A0A813JHZ4"/>
<reference evidence="1" key="1">
    <citation type="submission" date="2021-02" db="EMBL/GenBank/DDBJ databases">
        <authorList>
            <person name="Dougan E. K."/>
            <person name="Rhodes N."/>
            <person name="Thang M."/>
            <person name="Chan C."/>
        </authorList>
    </citation>
    <scope>NUCLEOTIDE SEQUENCE</scope>
</reference>
<comment type="caution">
    <text evidence="1">The sequence shown here is derived from an EMBL/GenBank/DDBJ whole genome shotgun (WGS) entry which is preliminary data.</text>
</comment>
<organism evidence="1 2">
    <name type="scientific">Polarella glacialis</name>
    <name type="common">Dinoflagellate</name>
    <dbReference type="NCBI Taxonomy" id="89957"/>
    <lineage>
        <taxon>Eukaryota</taxon>
        <taxon>Sar</taxon>
        <taxon>Alveolata</taxon>
        <taxon>Dinophyceae</taxon>
        <taxon>Suessiales</taxon>
        <taxon>Suessiaceae</taxon>
        <taxon>Polarella</taxon>
    </lineage>
</organism>